<feature type="non-terminal residue" evidence="2">
    <location>
        <position position="1"/>
    </location>
</feature>
<dbReference type="Proteomes" id="UP001341840">
    <property type="component" value="Unassembled WGS sequence"/>
</dbReference>
<dbReference type="EMBL" id="JASCZI010122168">
    <property type="protein sequence ID" value="MED6163830.1"/>
    <property type="molecule type" value="Genomic_DNA"/>
</dbReference>
<gene>
    <name evidence="2" type="ORF">PIB30_083827</name>
</gene>
<feature type="region of interest" description="Disordered" evidence="1">
    <location>
        <begin position="1"/>
        <end position="36"/>
    </location>
</feature>
<proteinExistence type="predicted"/>
<sequence length="77" mass="8907">GLHKKQRTFKATKRRSNQQNEESSKRDQNNNGLRVSLNPKTFMHSHAHHARRNPHSCTLQTLGRSQRHGAFLTSFTT</sequence>
<accession>A0ABU6UR83</accession>
<reference evidence="2 3" key="1">
    <citation type="journal article" date="2023" name="Plants (Basel)">
        <title>Bridging the Gap: Combining Genomics and Transcriptomics Approaches to Understand Stylosanthes scabra, an Orphan Legume from the Brazilian Caatinga.</title>
        <authorList>
            <person name="Ferreira-Neto J.R.C."/>
            <person name="da Silva M.D."/>
            <person name="Binneck E."/>
            <person name="de Melo N.F."/>
            <person name="da Silva R.H."/>
            <person name="de Melo A.L.T.M."/>
            <person name="Pandolfi V."/>
            <person name="Bustamante F.O."/>
            <person name="Brasileiro-Vidal A.C."/>
            <person name="Benko-Iseppon A.M."/>
        </authorList>
    </citation>
    <scope>NUCLEOTIDE SEQUENCE [LARGE SCALE GENOMIC DNA]</scope>
    <source>
        <tissue evidence="2">Leaves</tissue>
    </source>
</reference>
<keyword evidence="3" id="KW-1185">Reference proteome</keyword>
<comment type="caution">
    <text evidence="2">The sequence shown here is derived from an EMBL/GenBank/DDBJ whole genome shotgun (WGS) entry which is preliminary data.</text>
</comment>
<evidence type="ECO:0000313" key="2">
    <source>
        <dbReference type="EMBL" id="MED6163830.1"/>
    </source>
</evidence>
<evidence type="ECO:0000313" key="3">
    <source>
        <dbReference type="Proteomes" id="UP001341840"/>
    </source>
</evidence>
<feature type="compositionally biased region" description="Basic residues" evidence="1">
    <location>
        <begin position="1"/>
        <end position="16"/>
    </location>
</feature>
<evidence type="ECO:0000256" key="1">
    <source>
        <dbReference type="SAM" id="MobiDB-lite"/>
    </source>
</evidence>
<protein>
    <submittedName>
        <fullName evidence="2">Uncharacterized protein</fullName>
    </submittedName>
</protein>
<name>A0ABU6UR83_9FABA</name>
<organism evidence="2 3">
    <name type="scientific">Stylosanthes scabra</name>
    <dbReference type="NCBI Taxonomy" id="79078"/>
    <lineage>
        <taxon>Eukaryota</taxon>
        <taxon>Viridiplantae</taxon>
        <taxon>Streptophyta</taxon>
        <taxon>Embryophyta</taxon>
        <taxon>Tracheophyta</taxon>
        <taxon>Spermatophyta</taxon>
        <taxon>Magnoliopsida</taxon>
        <taxon>eudicotyledons</taxon>
        <taxon>Gunneridae</taxon>
        <taxon>Pentapetalae</taxon>
        <taxon>rosids</taxon>
        <taxon>fabids</taxon>
        <taxon>Fabales</taxon>
        <taxon>Fabaceae</taxon>
        <taxon>Papilionoideae</taxon>
        <taxon>50 kb inversion clade</taxon>
        <taxon>dalbergioids sensu lato</taxon>
        <taxon>Dalbergieae</taxon>
        <taxon>Pterocarpus clade</taxon>
        <taxon>Stylosanthes</taxon>
    </lineage>
</organism>